<sequence>MYNWTVNTSVLKKYRSQYAIWKLEQLINFGLKDEKISKNLLKKHIDRLNIDPEKRKYLQFLLKKDEKNENSVKRSNKVH</sequence>
<protein>
    <submittedName>
        <fullName evidence="1">Uncharacterized protein</fullName>
    </submittedName>
</protein>
<dbReference type="STRING" id="1802624.A2982_03690"/>
<evidence type="ECO:0000313" key="1">
    <source>
        <dbReference type="EMBL" id="OGC52344.1"/>
    </source>
</evidence>
<evidence type="ECO:0000313" key="2">
    <source>
        <dbReference type="Proteomes" id="UP000178771"/>
    </source>
</evidence>
<name>A0A1F4V5C0_UNCKA</name>
<dbReference type="AlphaFoldDB" id="A0A1F4V5C0"/>
<organism evidence="1 2">
    <name type="scientific">candidate division WWE3 bacterium RIFCSPLOWO2_01_FULL_39_13</name>
    <dbReference type="NCBI Taxonomy" id="1802624"/>
    <lineage>
        <taxon>Bacteria</taxon>
        <taxon>Katanobacteria</taxon>
    </lineage>
</organism>
<comment type="caution">
    <text evidence="1">The sequence shown here is derived from an EMBL/GenBank/DDBJ whole genome shotgun (WGS) entry which is preliminary data.</text>
</comment>
<gene>
    <name evidence="1" type="ORF">A2982_03690</name>
</gene>
<proteinExistence type="predicted"/>
<accession>A0A1F4V5C0</accession>
<dbReference type="Proteomes" id="UP000178771">
    <property type="component" value="Unassembled WGS sequence"/>
</dbReference>
<reference evidence="1 2" key="1">
    <citation type="journal article" date="2016" name="Nat. Commun.">
        <title>Thousands of microbial genomes shed light on interconnected biogeochemical processes in an aquifer system.</title>
        <authorList>
            <person name="Anantharaman K."/>
            <person name="Brown C.T."/>
            <person name="Hug L.A."/>
            <person name="Sharon I."/>
            <person name="Castelle C.J."/>
            <person name="Probst A.J."/>
            <person name="Thomas B.C."/>
            <person name="Singh A."/>
            <person name="Wilkins M.J."/>
            <person name="Karaoz U."/>
            <person name="Brodie E.L."/>
            <person name="Williams K.H."/>
            <person name="Hubbard S.S."/>
            <person name="Banfield J.F."/>
        </authorList>
    </citation>
    <scope>NUCLEOTIDE SEQUENCE [LARGE SCALE GENOMIC DNA]</scope>
</reference>
<dbReference type="EMBL" id="MEVH01000002">
    <property type="protein sequence ID" value="OGC52344.1"/>
    <property type="molecule type" value="Genomic_DNA"/>
</dbReference>